<organism evidence="1 2">
    <name type="scientific">Pisolithus tinctorius Marx 270</name>
    <dbReference type="NCBI Taxonomy" id="870435"/>
    <lineage>
        <taxon>Eukaryota</taxon>
        <taxon>Fungi</taxon>
        <taxon>Dikarya</taxon>
        <taxon>Basidiomycota</taxon>
        <taxon>Agaricomycotina</taxon>
        <taxon>Agaricomycetes</taxon>
        <taxon>Agaricomycetidae</taxon>
        <taxon>Boletales</taxon>
        <taxon>Sclerodermatineae</taxon>
        <taxon>Pisolithaceae</taxon>
        <taxon>Pisolithus</taxon>
    </lineage>
</organism>
<gene>
    <name evidence="1" type="ORF">M404DRAFT_943139</name>
</gene>
<dbReference type="InParanoid" id="A0A0C3JC52"/>
<dbReference type="STRING" id="870435.A0A0C3JC52"/>
<proteinExistence type="predicted"/>
<dbReference type="OrthoDB" id="5946233at2759"/>
<protein>
    <submittedName>
        <fullName evidence="1">Uncharacterized protein</fullName>
    </submittedName>
</protein>
<dbReference type="AlphaFoldDB" id="A0A0C3JC52"/>
<accession>A0A0C3JC52</accession>
<sequence length="127" mass="15146">MGVHQGWYDIDNTLQCMIFQWIFIPWLQEELNGYHEHVNYTMKWHDRHKVLPHGVPELMFCSPQDYGVIDFKFMVDKATLTHVHELYLNAGHPVFDLVPHPLNGHIEEMFTSTSCMHFRIMHFCCPF</sequence>
<dbReference type="HOGENOM" id="CLU_138920_1_0_1"/>
<dbReference type="EMBL" id="KN831962">
    <property type="protein sequence ID" value="KIO06668.1"/>
    <property type="molecule type" value="Genomic_DNA"/>
</dbReference>
<dbReference type="Proteomes" id="UP000054217">
    <property type="component" value="Unassembled WGS sequence"/>
</dbReference>
<reference evidence="2" key="2">
    <citation type="submission" date="2015-01" db="EMBL/GenBank/DDBJ databases">
        <title>Evolutionary Origins and Diversification of the Mycorrhizal Mutualists.</title>
        <authorList>
            <consortium name="DOE Joint Genome Institute"/>
            <consortium name="Mycorrhizal Genomics Consortium"/>
            <person name="Kohler A."/>
            <person name="Kuo A."/>
            <person name="Nagy L.G."/>
            <person name="Floudas D."/>
            <person name="Copeland A."/>
            <person name="Barry K.W."/>
            <person name="Cichocki N."/>
            <person name="Veneault-Fourrey C."/>
            <person name="LaButti K."/>
            <person name="Lindquist E.A."/>
            <person name="Lipzen A."/>
            <person name="Lundell T."/>
            <person name="Morin E."/>
            <person name="Murat C."/>
            <person name="Riley R."/>
            <person name="Ohm R."/>
            <person name="Sun H."/>
            <person name="Tunlid A."/>
            <person name="Henrissat B."/>
            <person name="Grigoriev I.V."/>
            <person name="Hibbett D.S."/>
            <person name="Martin F."/>
        </authorList>
    </citation>
    <scope>NUCLEOTIDE SEQUENCE [LARGE SCALE GENOMIC DNA]</scope>
    <source>
        <strain evidence="2">Marx 270</strain>
    </source>
</reference>
<evidence type="ECO:0000313" key="1">
    <source>
        <dbReference type="EMBL" id="KIO06668.1"/>
    </source>
</evidence>
<keyword evidence="2" id="KW-1185">Reference proteome</keyword>
<evidence type="ECO:0000313" key="2">
    <source>
        <dbReference type="Proteomes" id="UP000054217"/>
    </source>
</evidence>
<name>A0A0C3JC52_PISTI</name>
<reference evidence="1 2" key="1">
    <citation type="submission" date="2014-04" db="EMBL/GenBank/DDBJ databases">
        <authorList>
            <consortium name="DOE Joint Genome Institute"/>
            <person name="Kuo A."/>
            <person name="Kohler A."/>
            <person name="Costa M.D."/>
            <person name="Nagy L.G."/>
            <person name="Floudas D."/>
            <person name="Copeland A."/>
            <person name="Barry K.W."/>
            <person name="Cichocki N."/>
            <person name="Veneault-Fourrey C."/>
            <person name="LaButti K."/>
            <person name="Lindquist E.A."/>
            <person name="Lipzen A."/>
            <person name="Lundell T."/>
            <person name="Morin E."/>
            <person name="Murat C."/>
            <person name="Sun H."/>
            <person name="Tunlid A."/>
            <person name="Henrissat B."/>
            <person name="Grigoriev I.V."/>
            <person name="Hibbett D.S."/>
            <person name="Martin F."/>
            <person name="Nordberg H.P."/>
            <person name="Cantor M.N."/>
            <person name="Hua S.X."/>
        </authorList>
    </citation>
    <scope>NUCLEOTIDE SEQUENCE [LARGE SCALE GENOMIC DNA]</scope>
    <source>
        <strain evidence="1 2">Marx 270</strain>
    </source>
</reference>